<keyword evidence="1" id="KW-1133">Transmembrane helix</keyword>
<gene>
    <name evidence="2" type="ORF">AVDCRST_MAG16-1848</name>
</gene>
<keyword evidence="1" id="KW-0472">Membrane</keyword>
<organism evidence="2">
    <name type="scientific">uncultured Frankineae bacterium</name>
    <dbReference type="NCBI Taxonomy" id="437475"/>
    <lineage>
        <taxon>Bacteria</taxon>
        <taxon>Bacillati</taxon>
        <taxon>Actinomycetota</taxon>
        <taxon>Actinomycetes</taxon>
        <taxon>Frankiales</taxon>
        <taxon>environmental samples</taxon>
    </lineage>
</organism>
<protein>
    <submittedName>
        <fullName evidence="2">Uncharacterized protein</fullName>
    </submittedName>
</protein>
<accession>A0A6J4LTV9</accession>
<proteinExistence type="predicted"/>
<dbReference type="AlphaFoldDB" id="A0A6J4LTV9"/>
<feature type="transmembrane region" description="Helical" evidence="1">
    <location>
        <begin position="14"/>
        <end position="37"/>
    </location>
</feature>
<evidence type="ECO:0000256" key="1">
    <source>
        <dbReference type="SAM" id="Phobius"/>
    </source>
</evidence>
<keyword evidence="1" id="KW-0812">Transmembrane</keyword>
<evidence type="ECO:0000313" key="2">
    <source>
        <dbReference type="EMBL" id="CAA9341541.1"/>
    </source>
</evidence>
<name>A0A6J4LTV9_9ACTN</name>
<dbReference type="EMBL" id="CADCUE010000166">
    <property type="protein sequence ID" value="CAA9341541.1"/>
    <property type="molecule type" value="Genomic_DNA"/>
</dbReference>
<sequence length="38" mass="3961">MSLEDLRGWGGREVLAAVLALAVVLALVVVALVDWLAA</sequence>
<reference evidence="2" key="1">
    <citation type="submission" date="2020-02" db="EMBL/GenBank/DDBJ databases">
        <authorList>
            <person name="Meier V. D."/>
        </authorList>
    </citation>
    <scope>NUCLEOTIDE SEQUENCE</scope>
    <source>
        <strain evidence="2">AVDCRST_MAG16</strain>
    </source>
</reference>